<feature type="domain" description="Aminoglycoside phosphotransferase" evidence="1">
    <location>
        <begin position="44"/>
        <end position="280"/>
    </location>
</feature>
<dbReference type="EMBL" id="JACHHZ010000002">
    <property type="protein sequence ID" value="MBB6092933.1"/>
    <property type="molecule type" value="Genomic_DNA"/>
</dbReference>
<proteinExistence type="predicted"/>
<dbReference type="AlphaFoldDB" id="A0A841HJM8"/>
<keyword evidence="2" id="KW-0418">Kinase</keyword>
<dbReference type="Gene3D" id="3.30.200.20">
    <property type="entry name" value="Phosphorylase Kinase, domain 1"/>
    <property type="match status" value="1"/>
</dbReference>
<dbReference type="CDD" id="cd05154">
    <property type="entry name" value="ACAD10_11_N-like"/>
    <property type="match status" value="1"/>
</dbReference>
<dbReference type="InterPro" id="IPR011009">
    <property type="entry name" value="Kinase-like_dom_sf"/>
</dbReference>
<dbReference type="Proteomes" id="UP000588068">
    <property type="component" value="Unassembled WGS sequence"/>
</dbReference>
<dbReference type="Pfam" id="PF01636">
    <property type="entry name" value="APH"/>
    <property type="match status" value="1"/>
</dbReference>
<dbReference type="InterPro" id="IPR052898">
    <property type="entry name" value="ACAD10-like"/>
</dbReference>
<gene>
    <name evidence="2" type="ORF">HNQ60_001811</name>
</gene>
<evidence type="ECO:0000313" key="2">
    <source>
        <dbReference type="EMBL" id="MBB6092933.1"/>
    </source>
</evidence>
<evidence type="ECO:0000313" key="3">
    <source>
        <dbReference type="Proteomes" id="UP000588068"/>
    </source>
</evidence>
<dbReference type="SUPFAM" id="SSF56112">
    <property type="entry name" value="Protein kinase-like (PK-like)"/>
    <property type="match status" value="1"/>
</dbReference>
<dbReference type="InterPro" id="IPR041726">
    <property type="entry name" value="ACAD10_11_N"/>
</dbReference>
<dbReference type="InterPro" id="IPR002575">
    <property type="entry name" value="Aminoglycoside_PTrfase"/>
</dbReference>
<dbReference type="PANTHER" id="PTHR47829">
    <property type="entry name" value="HYDROLASE, PUTATIVE (AFU_ORTHOLOGUE AFUA_1G12880)-RELATED"/>
    <property type="match status" value="1"/>
</dbReference>
<keyword evidence="2" id="KW-0808">Transferase</keyword>
<reference evidence="2 3" key="1">
    <citation type="submission" date="2020-08" db="EMBL/GenBank/DDBJ databases">
        <title>Genomic Encyclopedia of Type Strains, Phase IV (KMG-IV): sequencing the most valuable type-strain genomes for metagenomic binning, comparative biology and taxonomic classification.</title>
        <authorList>
            <person name="Goeker M."/>
        </authorList>
    </citation>
    <scope>NUCLEOTIDE SEQUENCE [LARGE SCALE GENOMIC DNA]</scope>
    <source>
        <strain evidence="2 3">DSM 26723</strain>
    </source>
</reference>
<dbReference type="Gene3D" id="3.90.1200.10">
    <property type="match status" value="1"/>
</dbReference>
<sequence length="354" mass="39606">MTDPTPTGGSAVLVPVLENNRFDEDLLTRYLSQRVDGFRGECLIRQFQGGFSNPTFHLQTSDRAFVLRKKPPGQLLPSAHAVDREYKVMKALQDTDVPVPRVHLLCEDESVIGTMFYVMDYVEGRVYTDRLLPGCSAEQRTQMYDAMNDVLAKLHRVDYRAVGLDDFGKPSGYVARQVARWSKQYLASAIDDTPAMNHLMEWLPKHLPSQDEATIAHGDYRIGNLLFHPTQPRVVAVLDWELSTIGHPLGDLAYCCSAYHLPASSGRGFDGNDIQALGIPTEAQFLEDYRRRSGRANIPDWTFFIVFSLFRSAGILAGVYRRSVDGQGVDARMAQAKAAYQDIAARAWEIAEGS</sequence>
<dbReference type="GO" id="GO:0016301">
    <property type="term" value="F:kinase activity"/>
    <property type="evidence" value="ECO:0007669"/>
    <property type="project" value="UniProtKB-KW"/>
</dbReference>
<evidence type="ECO:0000259" key="1">
    <source>
        <dbReference type="Pfam" id="PF01636"/>
    </source>
</evidence>
<dbReference type="RefSeq" id="WP_184330823.1">
    <property type="nucleotide sequence ID" value="NZ_JACHHZ010000002.1"/>
</dbReference>
<organism evidence="2 3">
    <name type="scientific">Povalibacter uvarum</name>
    <dbReference type="NCBI Taxonomy" id="732238"/>
    <lineage>
        <taxon>Bacteria</taxon>
        <taxon>Pseudomonadati</taxon>
        <taxon>Pseudomonadota</taxon>
        <taxon>Gammaproteobacteria</taxon>
        <taxon>Steroidobacterales</taxon>
        <taxon>Steroidobacteraceae</taxon>
        <taxon>Povalibacter</taxon>
    </lineage>
</organism>
<accession>A0A841HJM8</accession>
<dbReference type="PANTHER" id="PTHR47829:SF3">
    <property type="entry name" value="AMINOGLYCOSIDE PHOSPHOTRANSFERASE DOMAIN-CONTAINING PROTEIN"/>
    <property type="match status" value="1"/>
</dbReference>
<name>A0A841HJM8_9GAMM</name>
<protein>
    <submittedName>
        <fullName evidence="2">Aminoglycoside phosphotransferase (APT) family kinase protein</fullName>
    </submittedName>
</protein>
<comment type="caution">
    <text evidence="2">The sequence shown here is derived from an EMBL/GenBank/DDBJ whole genome shotgun (WGS) entry which is preliminary data.</text>
</comment>
<keyword evidence="3" id="KW-1185">Reference proteome</keyword>